<dbReference type="EMBL" id="JANAVB010025600">
    <property type="protein sequence ID" value="KAJ6820352.1"/>
    <property type="molecule type" value="Genomic_DNA"/>
</dbReference>
<evidence type="ECO:0000313" key="3">
    <source>
        <dbReference type="Proteomes" id="UP001140949"/>
    </source>
</evidence>
<accession>A0AAX6FVD7</accession>
<proteinExistence type="predicted"/>
<keyword evidence="3" id="KW-1185">Reference proteome</keyword>
<organism evidence="2 3">
    <name type="scientific">Iris pallida</name>
    <name type="common">Sweet iris</name>
    <dbReference type="NCBI Taxonomy" id="29817"/>
    <lineage>
        <taxon>Eukaryota</taxon>
        <taxon>Viridiplantae</taxon>
        <taxon>Streptophyta</taxon>
        <taxon>Embryophyta</taxon>
        <taxon>Tracheophyta</taxon>
        <taxon>Spermatophyta</taxon>
        <taxon>Magnoliopsida</taxon>
        <taxon>Liliopsida</taxon>
        <taxon>Asparagales</taxon>
        <taxon>Iridaceae</taxon>
        <taxon>Iridoideae</taxon>
        <taxon>Irideae</taxon>
        <taxon>Iris</taxon>
    </lineage>
</organism>
<reference evidence="2" key="2">
    <citation type="submission" date="2023-04" db="EMBL/GenBank/DDBJ databases">
        <authorList>
            <person name="Bruccoleri R.E."/>
            <person name="Oakeley E.J."/>
            <person name="Faust A.-M."/>
            <person name="Dessus-Babus S."/>
            <person name="Altorfer M."/>
            <person name="Burckhardt D."/>
            <person name="Oertli M."/>
            <person name="Naumann U."/>
            <person name="Petersen F."/>
            <person name="Wong J."/>
        </authorList>
    </citation>
    <scope>NUCLEOTIDE SEQUENCE</scope>
    <source>
        <strain evidence="2">GSM-AAB239-AS_SAM_17_03QT</strain>
        <tissue evidence="2">Leaf</tissue>
    </source>
</reference>
<comment type="caution">
    <text evidence="2">The sequence shown here is derived from an EMBL/GenBank/DDBJ whole genome shotgun (WGS) entry which is preliminary data.</text>
</comment>
<dbReference type="EMBL" id="JANAVB010039962">
    <property type="protein sequence ID" value="KAJ6799147.1"/>
    <property type="molecule type" value="Genomic_DNA"/>
</dbReference>
<evidence type="ECO:0000313" key="2">
    <source>
        <dbReference type="EMBL" id="KAJ6820352.1"/>
    </source>
</evidence>
<reference evidence="2" key="1">
    <citation type="journal article" date="2023" name="GigaByte">
        <title>Genome assembly of the bearded iris, Iris pallida Lam.</title>
        <authorList>
            <person name="Bruccoleri R.E."/>
            <person name="Oakeley E.J."/>
            <person name="Faust A.M.E."/>
            <person name="Altorfer M."/>
            <person name="Dessus-Babus S."/>
            <person name="Burckhardt D."/>
            <person name="Oertli M."/>
            <person name="Naumann U."/>
            <person name="Petersen F."/>
            <person name="Wong J."/>
        </authorList>
    </citation>
    <scope>NUCLEOTIDE SEQUENCE</scope>
    <source>
        <strain evidence="2">GSM-AAB239-AS_SAM_17_03QT</strain>
    </source>
</reference>
<dbReference type="AlphaFoldDB" id="A0AAX6FVD7"/>
<sequence length="67" mass="7807">MRGRICSDLSIYFSSTWVLERVSKDSQMLVNVFVNYDCDHDAPNLFECMELNALFLKQLRAILSTEE</sequence>
<gene>
    <name evidence="1" type="ORF">M6B38_209280</name>
    <name evidence="2" type="ORF">M6B38_397380</name>
</gene>
<dbReference type="Proteomes" id="UP001140949">
    <property type="component" value="Unassembled WGS sequence"/>
</dbReference>
<evidence type="ECO:0000313" key="1">
    <source>
        <dbReference type="EMBL" id="KAJ6799147.1"/>
    </source>
</evidence>
<name>A0AAX6FVD7_IRIPA</name>
<protein>
    <submittedName>
        <fullName evidence="2">Brefeldin A-inhibited guanine nucleotide-exchange protein 5 isoform X1</fullName>
    </submittedName>
</protein>